<dbReference type="KEGG" id="psl:Psta_4474"/>
<evidence type="ECO:0000313" key="3">
    <source>
        <dbReference type="Proteomes" id="UP000001887"/>
    </source>
</evidence>
<name>D2R632_PIRSD</name>
<dbReference type="HOGENOM" id="CLU_2808717_0_0_0"/>
<proteinExistence type="predicted"/>
<dbReference type="InterPro" id="IPR009061">
    <property type="entry name" value="DNA-bd_dom_put_sf"/>
</dbReference>
<dbReference type="SUPFAM" id="SSF46955">
    <property type="entry name" value="Putative DNA-binding domain"/>
    <property type="match status" value="1"/>
</dbReference>
<evidence type="ECO:0000259" key="1">
    <source>
        <dbReference type="Pfam" id="PF12728"/>
    </source>
</evidence>
<dbReference type="Pfam" id="PF12728">
    <property type="entry name" value="HTH_17"/>
    <property type="match status" value="1"/>
</dbReference>
<dbReference type="Proteomes" id="UP000001887">
    <property type="component" value="Chromosome"/>
</dbReference>
<dbReference type="OrthoDB" id="291753at2"/>
<reference evidence="2 3" key="1">
    <citation type="journal article" date="2009" name="Stand. Genomic Sci.">
        <title>Complete genome sequence of Pirellula staleyi type strain (ATCC 27377).</title>
        <authorList>
            <person name="Clum A."/>
            <person name="Tindall B.J."/>
            <person name="Sikorski J."/>
            <person name="Ivanova N."/>
            <person name="Mavrommatis K."/>
            <person name="Lucas S."/>
            <person name="Glavina del Rio T."/>
            <person name="Nolan M."/>
            <person name="Chen F."/>
            <person name="Tice H."/>
            <person name="Pitluck S."/>
            <person name="Cheng J.F."/>
            <person name="Chertkov O."/>
            <person name="Brettin T."/>
            <person name="Han C."/>
            <person name="Detter J.C."/>
            <person name="Kuske C."/>
            <person name="Bruce D."/>
            <person name="Goodwin L."/>
            <person name="Ovchinikova G."/>
            <person name="Pati A."/>
            <person name="Mikhailova N."/>
            <person name="Chen A."/>
            <person name="Palaniappan K."/>
            <person name="Land M."/>
            <person name="Hauser L."/>
            <person name="Chang Y.J."/>
            <person name="Jeffries C.D."/>
            <person name="Chain P."/>
            <person name="Rohde M."/>
            <person name="Goker M."/>
            <person name="Bristow J."/>
            <person name="Eisen J.A."/>
            <person name="Markowitz V."/>
            <person name="Hugenholtz P."/>
            <person name="Kyrpides N.C."/>
            <person name="Klenk H.P."/>
            <person name="Lapidus A."/>
        </authorList>
    </citation>
    <scope>NUCLEOTIDE SEQUENCE [LARGE SCALE GENOMIC DNA]</scope>
    <source>
        <strain evidence="3">ATCC 27377 / DSM 6068 / ICPB 4128</strain>
    </source>
</reference>
<feature type="domain" description="Helix-turn-helix" evidence="1">
    <location>
        <begin position="3"/>
        <end position="52"/>
    </location>
</feature>
<organism evidence="2 3">
    <name type="scientific">Pirellula staleyi (strain ATCC 27377 / DSM 6068 / ICPB 4128)</name>
    <name type="common">Pirella staleyi</name>
    <dbReference type="NCBI Taxonomy" id="530564"/>
    <lineage>
        <taxon>Bacteria</taxon>
        <taxon>Pseudomonadati</taxon>
        <taxon>Planctomycetota</taxon>
        <taxon>Planctomycetia</taxon>
        <taxon>Pirellulales</taxon>
        <taxon>Pirellulaceae</taxon>
        <taxon>Pirellula</taxon>
    </lineage>
</organism>
<evidence type="ECO:0000313" key="2">
    <source>
        <dbReference type="EMBL" id="ADB19117.1"/>
    </source>
</evidence>
<dbReference type="Gene3D" id="1.10.238.160">
    <property type="match status" value="1"/>
</dbReference>
<gene>
    <name evidence="2" type="ordered locus">Psta_4474</name>
</gene>
<sequence>MRYVSLQEIAQVFGISVRTLYRLRAAGRLPRPIQIGRRMSYCVEEMHRHFQAGKCAPSRTISKGGKS</sequence>
<dbReference type="AlphaFoldDB" id="D2R632"/>
<dbReference type="InterPro" id="IPR041657">
    <property type="entry name" value="HTH_17"/>
</dbReference>
<dbReference type="eggNOG" id="COG3311">
    <property type="taxonomic scope" value="Bacteria"/>
</dbReference>
<protein>
    <submittedName>
        <fullName evidence="2">Phage transcriptional regulator, AlpA</fullName>
    </submittedName>
</protein>
<accession>D2R632</accession>
<dbReference type="EMBL" id="CP001848">
    <property type="protein sequence ID" value="ADB19117.1"/>
    <property type="molecule type" value="Genomic_DNA"/>
</dbReference>
<keyword evidence="3" id="KW-1185">Reference proteome</keyword>